<feature type="transmembrane region" description="Helical" evidence="1">
    <location>
        <begin position="72"/>
        <end position="90"/>
    </location>
</feature>
<evidence type="ECO:0000256" key="1">
    <source>
        <dbReference type="SAM" id="Phobius"/>
    </source>
</evidence>
<feature type="transmembrane region" description="Helical" evidence="1">
    <location>
        <begin position="5"/>
        <end position="27"/>
    </location>
</feature>
<keyword evidence="1" id="KW-0812">Transmembrane</keyword>
<name>A0A1G8EYH2_9BACI</name>
<evidence type="ECO:0000313" key="2">
    <source>
        <dbReference type="EMBL" id="SDH74948.1"/>
    </source>
</evidence>
<keyword evidence="1" id="KW-1133">Transmembrane helix</keyword>
<dbReference type="STRING" id="568899.SAMN05192534_110122"/>
<dbReference type="OrthoDB" id="2968837at2"/>
<protein>
    <submittedName>
        <fullName evidence="2">Uncharacterized protein</fullName>
    </submittedName>
</protein>
<dbReference type="AlphaFoldDB" id="A0A1G8EYH2"/>
<gene>
    <name evidence="2" type="ORF">SAMN05192534_110122</name>
</gene>
<feature type="transmembrane region" description="Helical" evidence="1">
    <location>
        <begin position="39"/>
        <end position="60"/>
    </location>
</feature>
<keyword evidence="3" id="KW-1185">Reference proteome</keyword>
<reference evidence="2 3" key="1">
    <citation type="submission" date="2016-10" db="EMBL/GenBank/DDBJ databases">
        <authorList>
            <person name="de Groot N.N."/>
        </authorList>
    </citation>
    <scope>NUCLEOTIDE SEQUENCE [LARGE SCALE GENOMIC DNA]</scope>
    <source>
        <strain evidence="2 3">DSM 21632</strain>
    </source>
</reference>
<accession>A0A1G8EYH2</accession>
<sequence>MLVKLLNVSVVLFFGIGIASFVVFGISPEAAEEIFTIPWLSVSVRLLMFVLLIAAMTNFFRMHAKEKQVRSAHLRNGLLVSIFGVLLVDWKNGWPIISSLF</sequence>
<evidence type="ECO:0000313" key="3">
    <source>
        <dbReference type="Proteomes" id="UP000199163"/>
    </source>
</evidence>
<dbReference type="EMBL" id="FNDK01000010">
    <property type="protein sequence ID" value="SDH74948.1"/>
    <property type="molecule type" value="Genomic_DNA"/>
</dbReference>
<dbReference type="Proteomes" id="UP000199163">
    <property type="component" value="Unassembled WGS sequence"/>
</dbReference>
<proteinExistence type="predicted"/>
<keyword evidence="1" id="KW-0472">Membrane</keyword>
<dbReference type="RefSeq" id="WP_091273521.1">
    <property type="nucleotide sequence ID" value="NZ_FNDK01000010.1"/>
</dbReference>
<organism evidence="2 3">
    <name type="scientific">Alteribacillus persepolensis</name>
    <dbReference type="NCBI Taxonomy" id="568899"/>
    <lineage>
        <taxon>Bacteria</taxon>
        <taxon>Bacillati</taxon>
        <taxon>Bacillota</taxon>
        <taxon>Bacilli</taxon>
        <taxon>Bacillales</taxon>
        <taxon>Bacillaceae</taxon>
        <taxon>Alteribacillus</taxon>
    </lineage>
</organism>